<dbReference type="EMBL" id="JAOQIO010000094">
    <property type="protein sequence ID" value="MCU6795550.1"/>
    <property type="molecule type" value="Genomic_DNA"/>
</dbReference>
<gene>
    <name evidence="1" type="ORF">OB236_25895</name>
</gene>
<dbReference type="Gene3D" id="3.30.470.20">
    <property type="entry name" value="ATP-grasp fold, B domain"/>
    <property type="match status" value="1"/>
</dbReference>
<keyword evidence="2" id="KW-1185">Reference proteome</keyword>
<name>A0ABT2ULM6_9BACL</name>
<dbReference type="RefSeq" id="WP_262686501.1">
    <property type="nucleotide sequence ID" value="NZ_JAOQIO010000094.1"/>
</dbReference>
<dbReference type="Proteomes" id="UP001652445">
    <property type="component" value="Unassembled WGS sequence"/>
</dbReference>
<sequence>MIWGDDLKYWNNKLGKYRALMNNKELAHHLPPTSLVNKTNVRGMLEKYRAVYLKPSHGTGGFGIFKLSRSAKGYRLQNGTRSRFYTTFDGAYAAFVKEKGKKTYLVQKGIPLLHFHGRPFDLRVMVQRSPERKWEATGIVGRLARPHKVVTNYHSGGRPMPAHELLAPFMPKNKQVTYVAGLKTLSVKISRHMRGVFPRFRSYGVDIGIDGKLKPWIIEVNTSPDKYIFNALTDKRMFRTIMRYSRLGR</sequence>
<dbReference type="InterPro" id="IPR026838">
    <property type="entry name" value="YheC/D"/>
</dbReference>
<evidence type="ECO:0000313" key="2">
    <source>
        <dbReference type="Proteomes" id="UP001652445"/>
    </source>
</evidence>
<evidence type="ECO:0000313" key="1">
    <source>
        <dbReference type="EMBL" id="MCU6795550.1"/>
    </source>
</evidence>
<dbReference type="SUPFAM" id="SSF56059">
    <property type="entry name" value="Glutathione synthetase ATP-binding domain-like"/>
    <property type="match status" value="1"/>
</dbReference>
<organism evidence="1 2">
    <name type="scientific">Paenibacillus baimaensis</name>
    <dbReference type="NCBI Taxonomy" id="2982185"/>
    <lineage>
        <taxon>Bacteria</taxon>
        <taxon>Bacillati</taxon>
        <taxon>Bacillota</taxon>
        <taxon>Bacilli</taxon>
        <taxon>Bacillales</taxon>
        <taxon>Paenibacillaceae</taxon>
        <taxon>Paenibacillus</taxon>
    </lineage>
</organism>
<proteinExistence type="predicted"/>
<accession>A0ABT2ULM6</accession>
<dbReference type="Pfam" id="PF14398">
    <property type="entry name" value="ATPgrasp_YheCD"/>
    <property type="match status" value="1"/>
</dbReference>
<protein>
    <submittedName>
        <fullName evidence="1">YheC/YheD family protein</fullName>
    </submittedName>
</protein>
<comment type="caution">
    <text evidence="1">The sequence shown here is derived from an EMBL/GenBank/DDBJ whole genome shotgun (WGS) entry which is preliminary data.</text>
</comment>
<reference evidence="1 2" key="1">
    <citation type="submission" date="2022-09" db="EMBL/GenBank/DDBJ databases">
        <authorList>
            <person name="Han X.L."/>
            <person name="Wang Q."/>
            <person name="Lu T."/>
        </authorList>
    </citation>
    <scope>NUCLEOTIDE SEQUENCE [LARGE SCALE GENOMIC DNA]</scope>
    <source>
        <strain evidence="1 2">WQ 127069</strain>
    </source>
</reference>